<gene>
    <name evidence="4" type="ORF">BRAA09T40156Z</name>
    <name evidence="3" type="ORF">BRAPAZ1V2_A09P59420.2</name>
</gene>
<dbReference type="InterPro" id="IPR021625">
    <property type="entry name" value="PI31_Prot_N"/>
</dbReference>
<dbReference type="AlphaFoldDB" id="A0A3P5YI17"/>
<protein>
    <recommendedName>
        <fullName evidence="2">PI31 proteasome regulator N-terminal domain-containing protein</fullName>
    </recommendedName>
</protein>
<sequence length="284" mass="31357">MANSQTVMLVIRSARPSFRNYRDKVAFVLHASFVASGFRVVAAGRHAFAENALVSSPTQGEVGIEGWNEFDEYAFVYAKGSKKFLVKCFAIEDKLLVDLLSTKLLIINIDALDEGGKEPAHIEIEPEKYAAESGVESDYDAQFKNLGKLVSDLQDELLYKLDEGLKPVASTSQSSSESNKESESGYYGRKRPVPSFPPVIGGFGDGSMHVGPNDLRMFPRFGDHPDLMIPPQPGVPPPGVRYDPPPPIGPDFGPGFEPSPFRRQPPTRRGDVHPDLQHFRRWLG</sequence>
<dbReference type="PANTHER" id="PTHR13266:SF2">
    <property type="entry name" value="PI31 PROTEASOME REGULATOR N-TERMINAL DOMAIN-CONTAINING PROTEIN"/>
    <property type="match status" value="1"/>
</dbReference>
<dbReference type="PANTHER" id="PTHR13266">
    <property type="entry name" value="PROTEASOME INHIBITOR"/>
    <property type="match status" value="1"/>
</dbReference>
<dbReference type="Gene3D" id="3.40.1000.30">
    <property type="match status" value="1"/>
</dbReference>
<dbReference type="GO" id="GO:0004866">
    <property type="term" value="F:endopeptidase inhibitor activity"/>
    <property type="evidence" value="ECO:0007669"/>
    <property type="project" value="InterPro"/>
</dbReference>
<accession>A0A3P5YI17</accession>
<evidence type="ECO:0000259" key="2">
    <source>
        <dbReference type="Pfam" id="PF11566"/>
    </source>
</evidence>
<dbReference type="GO" id="GO:0043161">
    <property type="term" value="P:proteasome-mediated ubiquitin-dependent protein catabolic process"/>
    <property type="evidence" value="ECO:0007669"/>
    <property type="project" value="InterPro"/>
</dbReference>
<feature type="domain" description="PI31 proteasome regulator N-terminal" evidence="2">
    <location>
        <begin position="15"/>
        <end position="166"/>
    </location>
</feature>
<dbReference type="Gramene" id="A09p59420.2_BraZ1">
    <property type="protein sequence ID" value="A09p59420.2_BraZ1.CDS"/>
    <property type="gene ID" value="A09g59420.2_BraZ1"/>
</dbReference>
<dbReference type="Pfam" id="PF11566">
    <property type="entry name" value="PI31_Prot_N"/>
    <property type="match status" value="1"/>
</dbReference>
<dbReference type="Proteomes" id="UP000694005">
    <property type="component" value="Chromosome A09"/>
</dbReference>
<dbReference type="InterPro" id="IPR045128">
    <property type="entry name" value="PI31-like"/>
</dbReference>
<proteinExistence type="predicted"/>
<reference evidence="4" key="1">
    <citation type="submission" date="2018-11" db="EMBL/GenBank/DDBJ databases">
        <authorList>
            <consortium name="Genoscope - CEA"/>
            <person name="William W."/>
        </authorList>
    </citation>
    <scope>NUCLEOTIDE SEQUENCE</scope>
</reference>
<evidence type="ECO:0000256" key="1">
    <source>
        <dbReference type="SAM" id="MobiDB-lite"/>
    </source>
</evidence>
<organism evidence="4">
    <name type="scientific">Brassica campestris</name>
    <name type="common">Field mustard</name>
    <dbReference type="NCBI Taxonomy" id="3711"/>
    <lineage>
        <taxon>Eukaryota</taxon>
        <taxon>Viridiplantae</taxon>
        <taxon>Streptophyta</taxon>
        <taxon>Embryophyta</taxon>
        <taxon>Tracheophyta</taxon>
        <taxon>Spermatophyta</taxon>
        <taxon>Magnoliopsida</taxon>
        <taxon>eudicotyledons</taxon>
        <taxon>Gunneridae</taxon>
        <taxon>Pentapetalae</taxon>
        <taxon>rosids</taxon>
        <taxon>malvids</taxon>
        <taxon>Brassicales</taxon>
        <taxon>Brassicaceae</taxon>
        <taxon>Brassiceae</taxon>
        <taxon>Brassica</taxon>
    </lineage>
</organism>
<dbReference type="EMBL" id="LR031568">
    <property type="protein sequence ID" value="VDC62545.1"/>
    <property type="molecule type" value="Genomic_DNA"/>
</dbReference>
<feature type="region of interest" description="Disordered" evidence="1">
    <location>
        <begin position="168"/>
        <end position="193"/>
    </location>
</feature>
<dbReference type="EMBL" id="LS974625">
    <property type="protein sequence ID" value="CAG7865475.1"/>
    <property type="molecule type" value="Genomic_DNA"/>
</dbReference>
<evidence type="ECO:0000313" key="3">
    <source>
        <dbReference type="EMBL" id="CAG7865475.1"/>
    </source>
</evidence>
<dbReference type="GO" id="GO:0070628">
    <property type="term" value="F:proteasome binding"/>
    <property type="evidence" value="ECO:0007669"/>
    <property type="project" value="InterPro"/>
</dbReference>
<evidence type="ECO:0000313" key="4">
    <source>
        <dbReference type="EMBL" id="VDC62545.1"/>
    </source>
</evidence>
<name>A0A3P5YI17_BRACM</name>
<feature type="region of interest" description="Disordered" evidence="1">
    <location>
        <begin position="242"/>
        <end position="275"/>
    </location>
</feature>